<dbReference type="Proteomes" id="UP000075882">
    <property type="component" value="Unassembled WGS sequence"/>
</dbReference>
<name>A0A8W7PC85_ANOCL</name>
<accession>A0A8W7PC85</accession>
<sequence>MLDRRRFTTTTLRLTGFGLPAAAFRSALRCASSSSGVRGTGMERKCWNRRSIASSHGGGRSGRSSCFRSSRWASISSAVRGTGMRVNCRSFMLIAPSDGGDPSGLWRCIHQRLAVRPSDVLVILRVEIMG</sequence>
<dbReference type="AlphaFoldDB" id="A0A8W7PC85"/>
<proteinExistence type="predicted"/>
<evidence type="ECO:0000313" key="1">
    <source>
        <dbReference type="EnsemblMetazoa" id="ACOM028961-PA.1"/>
    </source>
</evidence>
<dbReference type="EnsemblMetazoa" id="ACOM028961-RA">
    <property type="protein sequence ID" value="ACOM028961-PA.1"/>
    <property type="gene ID" value="ACOM028961"/>
</dbReference>
<organism evidence="1">
    <name type="scientific">Anopheles coluzzii</name>
    <name type="common">African malaria mosquito</name>
    <dbReference type="NCBI Taxonomy" id="1518534"/>
    <lineage>
        <taxon>Eukaryota</taxon>
        <taxon>Metazoa</taxon>
        <taxon>Ecdysozoa</taxon>
        <taxon>Arthropoda</taxon>
        <taxon>Hexapoda</taxon>
        <taxon>Insecta</taxon>
        <taxon>Pterygota</taxon>
        <taxon>Neoptera</taxon>
        <taxon>Endopterygota</taxon>
        <taxon>Diptera</taxon>
        <taxon>Nematocera</taxon>
        <taxon>Culicoidea</taxon>
        <taxon>Culicidae</taxon>
        <taxon>Anophelinae</taxon>
        <taxon>Anopheles</taxon>
    </lineage>
</organism>
<reference evidence="1" key="1">
    <citation type="submission" date="2022-08" db="UniProtKB">
        <authorList>
            <consortium name="EnsemblMetazoa"/>
        </authorList>
    </citation>
    <scope>IDENTIFICATION</scope>
</reference>
<protein>
    <submittedName>
        <fullName evidence="1">Uncharacterized protein</fullName>
    </submittedName>
</protein>